<comment type="caution">
    <text evidence="3">The sequence shown here is derived from an EMBL/GenBank/DDBJ whole genome shotgun (WGS) entry which is preliminary data.</text>
</comment>
<feature type="repeat" description="PPR" evidence="2">
    <location>
        <begin position="471"/>
        <end position="505"/>
    </location>
</feature>
<dbReference type="FunFam" id="1.25.40.10:FF:000381">
    <property type="entry name" value="Pentatricopeptide repeat-containing protein"/>
    <property type="match status" value="1"/>
</dbReference>
<feature type="repeat" description="PPR" evidence="2">
    <location>
        <begin position="399"/>
        <end position="434"/>
    </location>
</feature>
<dbReference type="OMA" id="DVYDYML"/>
<feature type="repeat" description="PPR" evidence="2">
    <location>
        <begin position="297"/>
        <end position="331"/>
    </location>
</feature>
<dbReference type="InterPro" id="IPR046960">
    <property type="entry name" value="PPR_At4g14850-like_plant"/>
</dbReference>
<feature type="repeat" description="PPR" evidence="2">
    <location>
        <begin position="93"/>
        <end position="127"/>
    </location>
</feature>
<dbReference type="Pfam" id="PF01535">
    <property type="entry name" value="PPR"/>
    <property type="match status" value="3"/>
</dbReference>
<dbReference type="OrthoDB" id="185373at2759"/>
<evidence type="ECO:0008006" key="5">
    <source>
        <dbReference type="Google" id="ProtNLM"/>
    </source>
</evidence>
<dbReference type="EMBL" id="CM035441">
    <property type="protein sequence ID" value="KAH7281552.1"/>
    <property type="molecule type" value="Genomic_DNA"/>
</dbReference>
<dbReference type="EMBL" id="CM035441">
    <property type="protein sequence ID" value="KAH7281551.1"/>
    <property type="molecule type" value="Genomic_DNA"/>
</dbReference>
<name>A0A8T2QD44_CERRI</name>
<evidence type="ECO:0000256" key="2">
    <source>
        <dbReference type="PROSITE-ProRule" id="PRU00708"/>
    </source>
</evidence>
<evidence type="ECO:0000256" key="1">
    <source>
        <dbReference type="ARBA" id="ARBA00022737"/>
    </source>
</evidence>
<reference evidence="3" key="1">
    <citation type="submission" date="2021-08" db="EMBL/GenBank/DDBJ databases">
        <title>WGS assembly of Ceratopteris richardii.</title>
        <authorList>
            <person name="Marchant D.B."/>
            <person name="Chen G."/>
            <person name="Jenkins J."/>
            <person name="Shu S."/>
            <person name="Leebens-Mack J."/>
            <person name="Grimwood J."/>
            <person name="Schmutz J."/>
            <person name="Soltis P."/>
            <person name="Soltis D."/>
            <person name="Chen Z.-H."/>
        </authorList>
    </citation>
    <scope>NUCLEOTIDE SEQUENCE</scope>
    <source>
        <strain evidence="3">Whitten #5841</strain>
        <tissue evidence="3">Leaf</tissue>
    </source>
</reference>
<dbReference type="FunFam" id="1.25.40.10:FF:000158">
    <property type="entry name" value="pentatricopeptide repeat-containing protein At2g33680"/>
    <property type="match status" value="1"/>
</dbReference>
<dbReference type="Gene3D" id="1.25.40.10">
    <property type="entry name" value="Tetratricopeptide repeat domain"/>
    <property type="match status" value="4"/>
</dbReference>
<dbReference type="InterPro" id="IPR002885">
    <property type="entry name" value="PPR_rpt"/>
</dbReference>
<dbReference type="Proteomes" id="UP000825935">
    <property type="component" value="Chromosome 36"/>
</dbReference>
<dbReference type="EMBL" id="CM035441">
    <property type="protein sequence ID" value="KAH7281550.1"/>
    <property type="molecule type" value="Genomic_DNA"/>
</dbReference>
<organism evidence="3 4">
    <name type="scientific">Ceratopteris richardii</name>
    <name type="common">Triangle waterfern</name>
    <dbReference type="NCBI Taxonomy" id="49495"/>
    <lineage>
        <taxon>Eukaryota</taxon>
        <taxon>Viridiplantae</taxon>
        <taxon>Streptophyta</taxon>
        <taxon>Embryophyta</taxon>
        <taxon>Tracheophyta</taxon>
        <taxon>Polypodiopsida</taxon>
        <taxon>Polypodiidae</taxon>
        <taxon>Polypodiales</taxon>
        <taxon>Pteridineae</taxon>
        <taxon>Pteridaceae</taxon>
        <taxon>Parkerioideae</taxon>
        <taxon>Ceratopteris</taxon>
    </lineage>
</organism>
<keyword evidence="1" id="KW-0677">Repeat</keyword>
<sequence length="554" mass="61246">MKRFYNILNVGERNMVCRKSFWTFENDIRLVAEVRDCTMSKDLQKGSKLHADALKRGLLETNRFVGNTLVNMYAKCGDIAKAQELFDKLPIQDIVTWTALVIGYAECGNYMKSIMCFEQIQQEGLSPDAVIVASIVKVCGSLRAHARGKEFHAKIAASGLLRRNVMLGNVLVDMYVKWGELAEAQQVLDELPLRNVVSWTTLITGYCQHEHGEEALICFERMKYEGHSPNPMTLACILKACGVTGQTEKGEAIHVEILRKGLLEGDIVLGNAVVDMYAKYGDLVKAYEVFSNLRARDIFSWNALLAGYVHHGQAEEALNCFKKMKHGKCSPDAVTFVCALKACGAIGAIEKGFEVHAEILRKQLQGKGIVLGNALVDMYAKCGALIMARQVFDELPAKDIVTWTALISGFCELGHGLEALCLFERMKVEAGFSPNAITFACILRACSSIGATERGQSYFDSMSTKYGISPTSEHHACMVSLYGHAGYFEEAMAMIEKMPSSDYLPAWSALIGASCRWGDINSGRLAFKNSLQLDDKSSLAYVRMSSILVSAYRQ</sequence>
<protein>
    <recommendedName>
        <fullName evidence="5">Pentatricopeptide repeat-containing protein</fullName>
    </recommendedName>
</protein>
<dbReference type="PANTHER" id="PTHR47926">
    <property type="entry name" value="PENTATRICOPEPTIDE REPEAT-CONTAINING PROTEIN"/>
    <property type="match status" value="1"/>
</dbReference>
<evidence type="ECO:0000313" key="3">
    <source>
        <dbReference type="EMBL" id="KAH7281550.1"/>
    </source>
</evidence>
<evidence type="ECO:0000313" key="4">
    <source>
        <dbReference type="Proteomes" id="UP000825935"/>
    </source>
</evidence>
<dbReference type="PANTHER" id="PTHR47926:SF382">
    <property type="entry name" value="PENTACOTRIPEPTIDE-REPEAT REGION OF PRORP DOMAIN-CONTAINING PROTEIN"/>
    <property type="match status" value="1"/>
</dbReference>
<dbReference type="Pfam" id="PF13041">
    <property type="entry name" value="PPR_2"/>
    <property type="match status" value="3"/>
</dbReference>
<accession>A0A8T2QD44</accession>
<dbReference type="GO" id="GO:0009451">
    <property type="term" value="P:RNA modification"/>
    <property type="evidence" value="ECO:0007669"/>
    <property type="project" value="InterPro"/>
</dbReference>
<keyword evidence="4" id="KW-1185">Reference proteome</keyword>
<feature type="repeat" description="PPR" evidence="2">
    <location>
        <begin position="195"/>
        <end position="229"/>
    </location>
</feature>
<dbReference type="GO" id="GO:0003723">
    <property type="term" value="F:RNA binding"/>
    <property type="evidence" value="ECO:0007669"/>
    <property type="project" value="InterPro"/>
</dbReference>
<proteinExistence type="predicted"/>
<dbReference type="AlphaFoldDB" id="A0A8T2QD44"/>
<dbReference type="InterPro" id="IPR011990">
    <property type="entry name" value="TPR-like_helical_dom_sf"/>
</dbReference>
<dbReference type="FunFam" id="1.25.40.10:FF:000031">
    <property type="entry name" value="Pentatricopeptide repeat-containing protein mitochondrial"/>
    <property type="match status" value="1"/>
</dbReference>
<dbReference type="PROSITE" id="PS51375">
    <property type="entry name" value="PPR"/>
    <property type="match status" value="5"/>
</dbReference>
<gene>
    <name evidence="3" type="ORF">KP509_36G053200</name>
</gene>
<dbReference type="FunFam" id="1.25.40.10:FF:000285">
    <property type="entry name" value="Pentatricopeptide repeat-containing protein, chloroplastic"/>
    <property type="match status" value="1"/>
</dbReference>
<dbReference type="NCBIfam" id="TIGR00756">
    <property type="entry name" value="PPR"/>
    <property type="match status" value="5"/>
</dbReference>
<dbReference type="GO" id="GO:0048731">
    <property type="term" value="P:system development"/>
    <property type="evidence" value="ECO:0007669"/>
    <property type="project" value="UniProtKB-ARBA"/>
</dbReference>